<dbReference type="GO" id="GO:0046654">
    <property type="term" value="P:tetrahydrofolate biosynthetic process"/>
    <property type="evidence" value="ECO:0007669"/>
    <property type="project" value="UniProtKB-UniRule"/>
</dbReference>
<dbReference type="GO" id="GO:0005737">
    <property type="term" value="C:cytoplasm"/>
    <property type="evidence" value="ECO:0007669"/>
    <property type="project" value="TreeGrafter"/>
</dbReference>
<dbReference type="GO" id="GO:0004150">
    <property type="term" value="F:dihydroneopterin aldolase activity"/>
    <property type="evidence" value="ECO:0007669"/>
    <property type="project" value="UniProtKB-UniRule"/>
</dbReference>
<dbReference type="eggNOG" id="COG1539">
    <property type="taxonomic scope" value="Bacteria"/>
</dbReference>
<comment type="pathway">
    <text evidence="2 6">Cofactor biosynthesis; tetrahydrofolate biosynthesis; 2-amino-4-hydroxy-6-hydroxymethyl-7,8-dihydropteridine diphosphate from 7,8-dihydroneopterin triphosphate: step 3/4.</text>
</comment>
<dbReference type="AlphaFoldDB" id="K0IV66"/>
<name>K0IV66_AMPXN</name>
<proteinExistence type="inferred from homology"/>
<dbReference type="RefSeq" id="WP_015008827.1">
    <property type="nucleotide sequence ID" value="NC_018704.1"/>
</dbReference>
<dbReference type="OrthoDB" id="9803748at2"/>
<reference evidence="8 9" key="1">
    <citation type="submission" date="2011-01" db="EMBL/GenBank/DDBJ databases">
        <title>Whole genome sequence of Amphibacillus xylinus NBRC 15112.</title>
        <authorList>
            <person name="Nakazawa H."/>
            <person name="Katano Y."/>
            <person name="Nakamura S."/>
            <person name="Sasagawa M."/>
            <person name="Fukada J."/>
            <person name="Arai T."/>
            <person name="Sasakura N."/>
            <person name="Mochizuki D."/>
            <person name="Hosoyama A."/>
            <person name="Harada K."/>
            <person name="Horikawa H."/>
            <person name="Kato Y."/>
            <person name="Harada T."/>
            <person name="Sasaki K."/>
            <person name="Sekiguchi M."/>
            <person name="Hodoyama M."/>
            <person name="Nishiko R."/>
            <person name="Narita H."/>
            <person name="Hanamaki A."/>
            <person name="Hata C."/>
            <person name="Konno Y."/>
            <person name="Niimura Y."/>
            <person name="Yamazaki S."/>
            <person name="Fujita N."/>
        </authorList>
    </citation>
    <scope>NUCLEOTIDE SEQUENCE [LARGE SCALE GENOMIC DNA]</scope>
    <source>
        <strain evidence="9">ATCC 51415 / DSM 6626 / JCM 7361 / LMG 17667 / NBRC 15112 / Ep01</strain>
    </source>
</reference>
<protein>
    <recommendedName>
        <fullName evidence="6">7,8-dihydroneopterin aldolase</fullName>
        <ecNumber evidence="6">4.1.2.25</ecNumber>
    </recommendedName>
</protein>
<sequence length="123" mass="13938">MDKIYLNQLAFYGYHGVLKEENELGQTFMVDLELLLDLKKAGVSDQVTDSIHYGEVYQKVKEIVEGKPVALIEALAEKIASELITQYDKLCACKVKVIKPNPPIAGHYQSVAVEIYREKTDYE</sequence>
<dbReference type="InterPro" id="IPR043133">
    <property type="entry name" value="GTP-CH-I_C/QueF"/>
</dbReference>
<dbReference type="NCBIfam" id="TIGR00525">
    <property type="entry name" value="folB"/>
    <property type="match status" value="1"/>
</dbReference>
<evidence type="ECO:0000256" key="1">
    <source>
        <dbReference type="ARBA" id="ARBA00001353"/>
    </source>
</evidence>
<evidence type="ECO:0000256" key="3">
    <source>
        <dbReference type="ARBA" id="ARBA00005708"/>
    </source>
</evidence>
<accession>K0IV66</accession>
<dbReference type="Proteomes" id="UP000006294">
    <property type="component" value="Chromosome"/>
</dbReference>
<evidence type="ECO:0000256" key="2">
    <source>
        <dbReference type="ARBA" id="ARBA00005013"/>
    </source>
</evidence>
<dbReference type="FunFam" id="3.30.1130.10:FF:000003">
    <property type="entry name" value="7,8-dihydroneopterin aldolase"/>
    <property type="match status" value="1"/>
</dbReference>
<dbReference type="InterPro" id="IPR006156">
    <property type="entry name" value="Dihydroneopterin_aldolase"/>
</dbReference>
<comment type="function">
    <text evidence="6">Catalyzes the conversion of 7,8-dihydroneopterin to 6-hydroxymethyl-7,8-dihydropterin.</text>
</comment>
<feature type="domain" description="Dihydroneopterin aldolase/epimerase" evidence="7">
    <location>
        <begin position="4"/>
        <end position="117"/>
    </location>
</feature>
<evidence type="ECO:0000256" key="4">
    <source>
        <dbReference type="ARBA" id="ARBA00022909"/>
    </source>
</evidence>
<dbReference type="SMART" id="SM00905">
    <property type="entry name" value="FolB"/>
    <property type="match status" value="1"/>
</dbReference>
<evidence type="ECO:0000256" key="5">
    <source>
        <dbReference type="ARBA" id="ARBA00023239"/>
    </source>
</evidence>
<keyword evidence="5 6" id="KW-0456">Lyase</keyword>
<dbReference type="EC" id="4.1.2.25" evidence="6"/>
<dbReference type="PANTHER" id="PTHR42844:SF1">
    <property type="entry name" value="DIHYDRONEOPTERIN ALDOLASE 1-RELATED"/>
    <property type="match status" value="1"/>
</dbReference>
<dbReference type="SUPFAM" id="SSF55620">
    <property type="entry name" value="Tetrahydrobiopterin biosynthesis enzymes-like"/>
    <property type="match status" value="1"/>
</dbReference>
<dbReference type="Gene3D" id="3.30.1130.10">
    <property type="match status" value="1"/>
</dbReference>
<dbReference type="GO" id="GO:0046656">
    <property type="term" value="P:folic acid biosynthetic process"/>
    <property type="evidence" value="ECO:0007669"/>
    <property type="project" value="UniProtKB-UniRule"/>
</dbReference>
<dbReference type="EMBL" id="AP012050">
    <property type="protein sequence ID" value="BAM46220.1"/>
    <property type="molecule type" value="Genomic_DNA"/>
</dbReference>
<keyword evidence="4 6" id="KW-0289">Folate biosynthesis</keyword>
<organism evidence="8 9">
    <name type="scientific">Amphibacillus xylanus (strain ATCC 51415 / DSM 6626 / JCM 7361 / LMG 17667 / NBRC 15112 / Ep01)</name>
    <dbReference type="NCBI Taxonomy" id="698758"/>
    <lineage>
        <taxon>Bacteria</taxon>
        <taxon>Bacillati</taxon>
        <taxon>Bacillota</taxon>
        <taxon>Bacilli</taxon>
        <taxon>Bacillales</taxon>
        <taxon>Bacillaceae</taxon>
        <taxon>Amphibacillus</taxon>
    </lineage>
</organism>
<dbReference type="NCBIfam" id="TIGR00526">
    <property type="entry name" value="folB_dom"/>
    <property type="match status" value="1"/>
</dbReference>
<dbReference type="STRING" id="698758.AXY_00880"/>
<evidence type="ECO:0000313" key="9">
    <source>
        <dbReference type="Proteomes" id="UP000006294"/>
    </source>
</evidence>
<comment type="catalytic activity">
    <reaction evidence="1 6">
        <text>7,8-dihydroneopterin = 6-hydroxymethyl-7,8-dihydropterin + glycolaldehyde</text>
        <dbReference type="Rhea" id="RHEA:10540"/>
        <dbReference type="ChEBI" id="CHEBI:17001"/>
        <dbReference type="ChEBI" id="CHEBI:17071"/>
        <dbReference type="ChEBI" id="CHEBI:44841"/>
        <dbReference type="EC" id="4.1.2.25"/>
    </reaction>
</comment>
<dbReference type="InterPro" id="IPR006157">
    <property type="entry name" value="FolB_dom"/>
</dbReference>
<evidence type="ECO:0000259" key="7">
    <source>
        <dbReference type="SMART" id="SM00905"/>
    </source>
</evidence>
<dbReference type="PATRIC" id="fig|698758.3.peg.86"/>
<keyword evidence="9" id="KW-1185">Reference proteome</keyword>
<dbReference type="CDD" id="cd00534">
    <property type="entry name" value="DHNA_DHNTPE"/>
    <property type="match status" value="1"/>
</dbReference>
<evidence type="ECO:0000313" key="8">
    <source>
        <dbReference type="EMBL" id="BAM46220.1"/>
    </source>
</evidence>
<dbReference type="PANTHER" id="PTHR42844">
    <property type="entry name" value="DIHYDRONEOPTERIN ALDOLASE 1-RELATED"/>
    <property type="match status" value="1"/>
</dbReference>
<dbReference type="Pfam" id="PF02152">
    <property type="entry name" value="FolB"/>
    <property type="match status" value="1"/>
</dbReference>
<gene>
    <name evidence="8" type="primary">folB</name>
    <name evidence="8" type="ordered locus">AXY_00880</name>
</gene>
<dbReference type="KEGG" id="axl:AXY_00880"/>
<evidence type="ECO:0000256" key="6">
    <source>
        <dbReference type="RuleBase" id="RU362079"/>
    </source>
</evidence>
<dbReference type="UniPathway" id="UPA00077">
    <property type="reaction ID" value="UER00154"/>
</dbReference>
<dbReference type="HOGENOM" id="CLU_112632_1_3_9"/>
<comment type="similarity">
    <text evidence="3 6">Belongs to the DHNA family.</text>
</comment>